<evidence type="ECO:0000256" key="6">
    <source>
        <dbReference type="ARBA" id="ARBA00022946"/>
    </source>
</evidence>
<evidence type="ECO:0000256" key="8">
    <source>
        <dbReference type="ARBA" id="ARBA00023128"/>
    </source>
</evidence>
<dbReference type="PANTHER" id="PTHR13563">
    <property type="entry name" value="TRNA (GUANINE-9-) METHYLTRANSFERASE"/>
    <property type="match status" value="1"/>
</dbReference>
<dbReference type="GO" id="GO:0005739">
    <property type="term" value="C:mitochondrion"/>
    <property type="evidence" value="ECO:0007669"/>
    <property type="project" value="UniProtKB-SubCell"/>
</dbReference>
<feature type="domain" description="SAM-dependent MTase TRM10-type" evidence="10">
    <location>
        <begin position="168"/>
        <end position="362"/>
    </location>
</feature>
<dbReference type="CDD" id="cd18102">
    <property type="entry name" value="Trm10_MRRP1"/>
    <property type="match status" value="1"/>
</dbReference>
<evidence type="ECO:0000313" key="12">
    <source>
        <dbReference type="Proteomes" id="UP000494256"/>
    </source>
</evidence>
<reference evidence="11 12" key="1">
    <citation type="submission" date="2020-04" db="EMBL/GenBank/DDBJ databases">
        <authorList>
            <person name="Wallbank WR R."/>
            <person name="Pardo Diaz C."/>
            <person name="Kozak K."/>
            <person name="Martin S."/>
            <person name="Jiggins C."/>
            <person name="Moest M."/>
            <person name="Warren A I."/>
            <person name="Byers J.R.P. K."/>
            <person name="Montejo-Kovacevich G."/>
            <person name="Yen C E."/>
        </authorList>
    </citation>
    <scope>NUCLEOTIDE SEQUENCE [LARGE SCALE GENOMIC DNA]</scope>
</reference>
<name>A0A8S1A848_ARCPL</name>
<gene>
    <name evidence="11" type="ORF">APLA_LOCUS9289</name>
</gene>
<dbReference type="OrthoDB" id="442176at2759"/>
<dbReference type="InterPro" id="IPR025812">
    <property type="entry name" value="Trm10_C_MTase_dom"/>
</dbReference>
<dbReference type="GO" id="GO:0070131">
    <property type="term" value="P:positive regulation of mitochondrial translation"/>
    <property type="evidence" value="ECO:0007669"/>
    <property type="project" value="TreeGrafter"/>
</dbReference>
<dbReference type="InterPro" id="IPR007356">
    <property type="entry name" value="tRNA_m1G_MeTrfase_euk"/>
</dbReference>
<evidence type="ECO:0000259" key="10">
    <source>
        <dbReference type="PROSITE" id="PS51675"/>
    </source>
</evidence>
<organism evidence="11 12">
    <name type="scientific">Arctia plantaginis</name>
    <name type="common">Wood tiger moth</name>
    <name type="synonym">Phalaena plantaginis</name>
    <dbReference type="NCBI Taxonomy" id="874455"/>
    <lineage>
        <taxon>Eukaryota</taxon>
        <taxon>Metazoa</taxon>
        <taxon>Ecdysozoa</taxon>
        <taxon>Arthropoda</taxon>
        <taxon>Hexapoda</taxon>
        <taxon>Insecta</taxon>
        <taxon>Pterygota</taxon>
        <taxon>Neoptera</taxon>
        <taxon>Endopterygota</taxon>
        <taxon>Lepidoptera</taxon>
        <taxon>Glossata</taxon>
        <taxon>Ditrysia</taxon>
        <taxon>Noctuoidea</taxon>
        <taxon>Erebidae</taxon>
        <taxon>Arctiinae</taxon>
        <taxon>Arctia</taxon>
    </lineage>
</organism>
<dbReference type="GO" id="GO:0032259">
    <property type="term" value="P:methylation"/>
    <property type="evidence" value="ECO:0007669"/>
    <property type="project" value="UniProtKB-KW"/>
</dbReference>
<proteinExistence type="predicted"/>
<dbReference type="PROSITE" id="PS51675">
    <property type="entry name" value="SAM_MT_TRM10"/>
    <property type="match status" value="1"/>
</dbReference>
<dbReference type="InterPro" id="IPR028564">
    <property type="entry name" value="MT_TRM10-typ"/>
</dbReference>
<keyword evidence="2" id="KW-0489">Methyltransferase</keyword>
<evidence type="ECO:0000256" key="5">
    <source>
        <dbReference type="ARBA" id="ARBA00022694"/>
    </source>
</evidence>
<dbReference type="GO" id="GO:0008168">
    <property type="term" value="F:methyltransferase activity"/>
    <property type="evidence" value="ECO:0007669"/>
    <property type="project" value="UniProtKB-KW"/>
</dbReference>
<dbReference type="PANTHER" id="PTHR13563:SF5">
    <property type="entry name" value="TRNA METHYLTRANSFERASE 10 HOMOLOG C"/>
    <property type="match status" value="1"/>
</dbReference>
<dbReference type="Gene3D" id="3.40.1280.30">
    <property type="match status" value="1"/>
</dbReference>
<dbReference type="AlphaFoldDB" id="A0A8S1A848"/>
<keyword evidence="6" id="KW-0809">Transit peptide</keyword>
<dbReference type="GO" id="GO:0097745">
    <property type="term" value="P:mitochondrial tRNA 5'-end processing"/>
    <property type="evidence" value="ECO:0007669"/>
    <property type="project" value="TreeGrafter"/>
</dbReference>
<keyword evidence="5" id="KW-0819">tRNA processing</keyword>
<evidence type="ECO:0000256" key="2">
    <source>
        <dbReference type="ARBA" id="ARBA00022603"/>
    </source>
</evidence>
<evidence type="ECO:0000256" key="1">
    <source>
        <dbReference type="ARBA" id="ARBA00004173"/>
    </source>
</evidence>
<dbReference type="EMBL" id="CADEBD010000309">
    <property type="protein sequence ID" value="CAB3240871.1"/>
    <property type="molecule type" value="Genomic_DNA"/>
</dbReference>
<comment type="caution">
    <text evidence="11">The sequence shown here is derived from an EMBL/GenBank/DDBJ whole genome shotgun (WGS) entry which is preliminary data.</text>
</comment>
<sequence length="427" mass="50992">MHCVRSFIAVIRQNRDIVIPSQKLFNVKRYNFQQPRCNFSLKNEEDADQIVEDICKGDTDLEKKLRILMLEVEVMRQDGRYAPDRIRNDQWVHLLELQSKSQRTNYLRYLFKTEKAKENFKAKKEAKRIENPVIKPEDVKENEDDLLYGIQHQSLFLRIRDQSINQFDNYRALQAMIYGQGLVIDCSYDDDMVYKETLNAAKQLTFVFGDNRIHKQPFNIHFCNLNMEGAFMQQLRKNIPSLDEPWFPINLHTKSYLDVFPREKLVYLTPHCREELTHFDHDAVYIVGCMVDKMNNEPLSLVRAKRDGLKMAKLPLDRYLEWAPGSKKNLNINHMVPILLDLKLTSDWEFALRHIPRRKLMETKIKAMEKRWQNNPEKRDNLINAFKGKSNNFTKKKFNTLLFREKRMNNKEYNFKSKRSLYDDENI</sequence>
<evidence type="ECO:0000256" key="4">
    <source>
        <dbReference type="ARBA" id="ARBA00022691"/>
    </source>
</evidence>
<evidence type="ECO:0000256" key="3">
    <source>
        <dbReference type="ARBA" id="ARBA00022679"/>
    </source>
</evidence>
<keyword evidence="4" id="KW-0949">S-adenosyl-L-methionine</keyword>
<dbReference type="GO" id="GO:0005654">
    <property type="term" value="C:nucleoplasm"/>
    <property type="evidence" value="ECO:0007669"/>
    <property type="project" value="TreeGrafter"/>
</dbReference>
<keyword evidence="7" id="KW-0175">Coiled coil</keyword>
<evidence type="ECO:0000256" key="7">
    <source>
        <dbReference type="ARBA" id="ARBA00023054"/>
    </source>
</evidence>
<keyword evidence="8" id="KW-0496">Mitochondrion</keyword>
<keyword evidence="3" id="KW-0808">Transferase</keyword>
<accession>A0A8S1A848</accession>
<dbReference type="InterPro" id="IPR038459">
    <property type="entry name" value="MT_TRM10-typ_sf"/>
</dbReference>
<dbReference type="GO" id="GO:0000049">
    <property type="term" value="F:tRNA binding"/>
    <property type="evidence" value="ECO:0007669"/>
    <property type="project" value="TreeGrafter"/>
</dbReference>
<evidence type="ECO:0000313" key="11">
    <source>
        <dbReference type="EMBL" id="CAB3240871.1"/>
    </source>
</evidence>
<evidence type="ECO:0000256" key="9">
    <source>
        <dbReference type="ARBA" id="ARBA00029803"/>
    </source>
</evidence>
<protein>
    <recommendedName>
        <fullName evidence="9">RNA (guanine-9-)-methyltransferase domain-containing protein 1</fullName>
    </recommendedName>
</protein>
<comment type="subcellular location">
    <subcellularLocation>
        <location evidence="1">Mitochondrion</location>
    </subcellularLocation>
</comment>
<dbReference type="FunFam" id="3.40.1280.30:FF:000003">
    <property type="entry name" value="tRNA methyltransferase 10C, mitochondrial RNase P subunit"/>
    <property type="match status" value="1"/>
</dbReference>
<dbReference type="Proteomes" id="UP000494256">
    <property type="component" value="Unassembled WGS sequence"/>
</dbReference>